<evidence type="ECO:0000313" key="1">
    <source>
        <dbReference type="Proteomes" id="UP000095286"/>
    </source>
</evidence>
<protein>
    <submittedName>
        <fullName evidence="2">Uncharacterized protein</fullName>
    </submittedName>
</protein>
<organism evidence="1 2">
    <name type="scientific">Rhabditophanes sp. KR3021</name>
    <dbReference type="NCBI Taxonomy" id="114890"/>
    <lineage>
        <taxon>Eukaryota</taxon>
        <taxon>Metazoa</taxon>
        <taxon>Ecdysozoa</taxon>
        <taxon>Nematoda</taxon>
        <taxon>Chromadorea</taxon>
        <taxon>Rhabditida</taxon>
        <taxon>Tylenchina</taxon>
        <taxon>Panagrolaimomorpha</taxon>
        <taxon>Strongyloidoidea</taxon>
        <taxon>Alloionematidae</taxon>
        <taxon>Rhabditophanes</taxon>
    </lineage>
</organism>
<dbReference type="Proteomes" id="UP000095286">
    <property type="component" value="Unplaced"/>
</dbReference>
<accession>A0AC35TPT0</accession>
<evidence type="ECO:0000313" key="2">
    <source>
        <dbReference type="WBParaSite" id="RSKR_0000263250.1"/>
    </source>
</evidence>
<dbReference type="WBParaSite" id="RSKR_0000263250.1">
    <property type="protein sequence ID" value="RSKR_0000263250.1"/>
    <property type="gene ID" value="RSKR_0000263250"/>
</dbReference>
<reference evidence="2" key="1">
    <citation type="submission" date="2016-11" db="UniProtKB">
        <authorList>
            <consortium name="WormBaseParasite"/>
        </authorList>
    </citation>
    <scope>IDENTIFICATION</scope>
    <source>
        <strain evidence="2">KR3021</strain>
    </source>
</reference>
<name>A0AC35TPT0_9BILA</name>
<proteinExistence type="predicted"/>
<sequence>MTARSYTLLNGLKKKLSITQYTNYQKMLNILLVQGTVPLCLYIIPLTLFPMIISKVLESKPDRQIIIMHYLQLWQIFYTSLIPIYQIWKFFFLSGKTSTQKPKLTTSVQRIALPTPKPSHRAIKKKLFNNIPTVNHSS</sequence>